<evidence type="ECO:0000259" key="12">
    <source>
        <dbReference type="PROSITE" id="PS51706"/>
    </source>
</evidence>
<dbReference type="InterPro" id="IPR027417">
    <property type="entry name" value="P-loop_NTPase"/>
</dbReference>
<evidence type="ECO:0000256" key="8">
    <source>
        <dbReference type="ARBA" id="ARBA00023210"/>
    </source>
</evidence>
<dbReference type="InterPro" id="IPR019987">
    <property type="entry name" value="GTP-bd_ribosome_bio_YsxC"/>
</dbReference>
<evidence type="ECO:0000256" key="9">
    <source>
        <dbReference type="ARBA" id="ARBA00023306"/>
    </source>
</evidence>
<evidence type="ECO:0000256" key="11">
    <source>
        <dbReference type="SAM" id="MobiDB-lite"/>
    </source>
</evidence>
<dbReference type="Proteomes" id="UP000183918">
    <property type="component" value="Unassembled WGS sequence"/>
</dbReference>
<keyword evidence="4" id="KW-0479">Metal-binding</keyword>
<dbReference type="OrthoDB" id="9804921at2"/>
<dbReference type="FunFam" id="3.40.50.300:FF:000098">
    <property type="entry name" value="Probable GTP-binding protein EngB"/>
    <property type="match status" value="1"/>
</dbReference>
<keyword evidence="3 10" id="KW-0132">Cell division</keyword>
<dbReference type="Pfam" id="PF01926">
    <property type="entry name" value="MMR_HSR1"/>
    <property type="match status" value="1"/>
</dbReference>
<accession>A0A1H3M010</accession>
<comment type="function">
    <text evidence="10">Necessary for normal cell division and for the maintenance of normal septation.</text>
</comment>
<dbReference type="STRING" id="1122142.SAMN02910414_02165"/>
<evidence type="ECO:0000256" key="2">
    <source>
        <dbReference type="ARBA" id="ARBA00009638"/>
    </source>
</evidence>
<evidence type="ECO:0000313" key="14">
    <source>
        <dbReference type="Proteomes" id="UP000183918"/>
    </source>
</evidence>
<dbReference type="PANTHER" id="PTHR11649">
    <property type="entry name" value="MSS1/TRME-RELATED GTP-BINDING PROTEIN"/>
    <property type="match status" value="1"/>
</dbReference>
<dbReference type="PANTHER" id="PTHR11649:SF13">
    <property type="entry name" value="ENGB-TYPE G DOMAIN-CONTAINING PROTEIN"/>
    <property type="match status" value="1"/>
</dbReference>
<evidence type="ECO:0000256" key="6">
    <source>
        <dbReference type="ARBA" id="ARBA00022842"/>
    </source>
</evidence>
<feature type="domain" description="EngB-type G" evidence="12">
    <location>
        <begin position="22"/>
        <end position="195"/>
    </location>
</feature>
<proteinExistence type="inferred from homology"/>
<organism evidence="13 14">
    <name type="scientific">Lachnobacterium bovis DSM 14045</name>
    <dbReference type="NCBI Taxonomy" id="1122142"/>
    <lineage>
        <taxon>Bacteria</taxon>
        <taxon>Bacillati</taxon>
        <taxon>Bacillota</taxon>
        <taxon>Clostridia</taxon>
        <taxon>Lachnospirales</taxon>
        <taxon>Lachnospiraceae</taxon>
        <taxon>Lachnobacterium</taxon>
    </lineage>
</organism>
<evidence type="ECO:0000256" key="10">
    <source>
        <dbReference type="HAMAP-Rule" id="MF_00321"/>
    </source>
</evidence>
<dbReference type="EMBL" id="FNPG01000029">
    <property type="protein sequence ID" value="SDY69608.1"/>
    <property type="molecule type" value="Genomic_DNA"/>
</dbReference>
<dbReference type="eggNOG" id="COG0218">
    <property type="taxonomic scope" value="Bacteria"/>
</dbReference>
<dbReference type="Gene3D" id="3.40.50.300">
    <property type="entry name" value="P-loop containing nucleotide triphosphate hydrolases"/>
    <property type="match status" value="1"/>
</dbReference>
<feature type="compositionally biased region" description="Basic and acidic residues" evidence="11">
    <location>
        <begin position="223"/>
        <end position="247"/>
    </location>
</feature>
<evidence type="ECO:0000256" key="3">
    <source>
        <dbReference type="ARBA" id="ARBA00022618"/>
    </source>
</evidence>
<comment type="similarity">
    <text evidence="2 10">Belongs to the TRAFAC class TrmE-Era-EngA-EngB-Septin-like GTPase superfamily. EngB GTPase family.</text>
</comment>
<feature type="region of interest" description="Disordered" evidence="11">
    <location>
        <begin position="223"/>
        <end position="273"/>
    </location>
</feature>
<dbReference type="GO" id="GO:0046872">
    <property type="term" value="F:metal ion binding"/>
    <property type="evidence" value="ECO:0007669"/>
    <property type="project" value="UniProtKB-KW"/>
</dbReference>
<gene>
    <name evidence="10" type="primary">engB</name>
    <name evidence="13" type="ORF">SAMN02910414_02165</name>
</gene>
<dbReference type="HAMAP" id="MF_00321">
    <property type="entry name" value="GTPase_EngB"/>
    <property type="match status" value="1"/>
</dbReference>
<dbReference type="SUPFAM" id="SSF52540">
    <property type="entry name" value="P-loop containing nucleoside triphosphate hydrolases"/>
    <property type="match status" value="1"/>
</dbReference>
<keyword evidence="7 10" id="KW-0342">GTP-binding</keyword>
<keyword evidence="9 10" id="KW-0131">Cell cycle</keyword>
<reference evidence="13 14" key="1">
    <citation type="submission" date="2016-10" db="EMBL/GenBank/DDBJ databases">
        <authorList>
            <person name="de Groot N.N."/>
        </authorList>
    </citation>
    <scope>NUCLEOTIDE SEQUENCE [LARGE SCALE GENOMIC DNA]</scope>
    <source>
        <strain evidence="13 14">DSM 14045</strain>
    </source>
</reference>
<dbReference type="GO" id="GO:0000917">
    <property type="term" value="P:division septum assembly"/>
    <property type="evidence" value="ECO:0007669"/>
    <property type="project" value="UniProtKB-KW"/>
</dbReference>
<keyword evidence="5 10" id="KW-0547">Nucleotide-binding</keyword>
<evidence type="ECO:0000256" key="7">
    <source>
        <dbReference type="ARBA" id="ARBA00023134"/>
    </source>
</evidence>
<sequence>MVIKSVELETVCGVTSVLPENTLFEVAFAGKSNVGKSSMINTILNRKGMARISSQPGKTQTINFYNINNIGYLVDLPGYGYARANEEIKAQWGVMIENYLHQSAKLQAVFLLIDIRHEPSENDCLMYDWINSQGFKPIIVATKADKLKPSQINSHVSRIRQILGMGKEDVLIPFSSETKLGKNELMDLIDNYLLRNPDQTPMTKEQLIERKVLTAREEKEYILSKQGEKKEKTKKERWKKIGKETKAQRQKKADKKEQKKAVARKHKNKIKNR</sequence>
<evidence type="ECO:0000256" key="5">
    <source>
        <dbReference type="ARBA" id="ARBA00022741"/>
    </source>
</evidence>
<dbReference type="PROSITE" id="PS51706">
    <property type="entry name" value="G_ENGB"/>
    <property type="match status" value="1"/>
</dbReference>
<dbReference type="AlphaFoldDB" id="A0A1H3M010"/>
<dbReference type="InterPro" id="IPR006073">
    <property type="entry name" value="GTP-bd"/>
</dbReference>
<protein>
    <recommendedName>
        <fullName evidence="10">Probable GTP-binding protein EngB</fullName>
    </recommendedName>
</protein>
<name>A0A1H3M010_9FIRM</name>
<evidence type="ECO:0000256" key="1">
    <source>
        <dbReference type="ARBA" id="ARBA00001946"/>
    </source>
</evidence>
<keyword evidence="14" id="KW-1185">Reference proteome</keyword>
<evidence type="ECO:0000256" key="4">
    <source>
        <dbReference type="ARBA" id="ARBA00022723"/>
    </source>
</evidence>
<dbReference type="GO" id="GO:0005829">
    <property type="term" value="C:cytosol"/>
    <property type="evidence" value="ECO:0007669"/>
    <property type="project" value="TreeGrafter"/>
</dbReference>
<evidence type="ECO:0000313" key="13">
    <source>
        <dbReference type="EMBL" id="SDY69608.1"/>
    </source>
</evidence>
<keyword evidence="8 10" id="KW-0717">Septation</keyword>
<comment type="cofactor">
    <cofactor evidence="1">
        <name>Mg(2+)</name>
        <dbReference type="ChEBI" id="CHEBI:18420"/>
    </cofactor>
</comment>
<dbReference type="GO" id="GO:0005525">
    <property type="term" value="F:GTP binding"/>
    <property type="evidence" value="ECO:0007669"/>
    <property type="project" value="UniProtKB-UniRule"/>
</dbReference>
<dbReference type="CDD" id="cd01876">
    <property type="entry name" value="YihA_EngB"/>
    <property type="match status" value="1"/>
</dbReference>
<dbReference type="InterPro" id="IPR030393">
    <property type="entry name" value="G_ENGB_dom"/>
</dbReference>
<keyword evidence="6" id="KW-0460">Magnesium</keyword>
<feature type="compositionally biased region" description="Basic residues" evidence="11">
    <location>
        <begin position="261"/>
        <end position="273"/>
    </location>
</feature>
<dbReference type="NCBIfam" id="TIGR03598">
    <property type="entry name" value="GTPase_YsxC"/>
    <property type="match status" value="1"/>
</dbReference>